<organism evidence="2 3">
    <name type="scientific">Massilimicrobiota timonensis</name>
    <dbReference type="NCBI Taxonomy" id="1776392"/>
    <lineage>
        <taxon>Bacteria</taxon>
        <taxon>Bacillati</taxon>
        <taxon>Bacillota</taxon>
        <taxon>Erysipelotrichia</taxon>
        <taxon>Erysipelotrichales</taxon>
        <taxon>Erysipelotrichaceae</taxon>
        <taxon>Massilimicrobiota</taxon>
    </lineage>
</organism>
<dbReference type="RefSeq" id="WP_289527644.1">
    <property type="nucleotide sequence ID" value="NZ_JAUDCK010000016.1"/>
</dbReference>
<protein>
    <submittedName>
        <fullName evidence="2">LytTR family transcriptional regulator DNA-binding domain-containing protein</fullName>
    </submittedName>
</protein>
<keyword evidence="2" id="KW-0238">DNA-binding</keyword>
<reference evidence="3" key="1">
    <citation type="submission" date="2023-06" db="EMBL/GenBank/DDBJ databases">
        <title>Identification and characterization of horizontal gene transfer across gut microbiota members of farm animals based on homology search.</title>
        <authorList>
            <person name="Zeman M."/>
            <person name="Kubasova T."/>
            <person name="Jahodarova E."/>
            <person name="Nykrynova M."/>
            <person name="Rychlik I."/>
        </authorList>
    </citation>
    <scope>NUCLEOTIDE SEQUENCE [LARGE SCALE GENOMIC DNA]</scope>
    <source>
        <strain evidence="3">ET341</strain>
    </source>
</reference>
<sequence length="234" mass="27786">MKVFICMDDEDCIEKLSELLYQTHMEEGISIDSYDQFVNIAFLRQRESYDVAFIGDRIHGDNGFLMGEYLHDANPECLIIYIGDDYAHMHESFRAYGYQMFLKQELPELFNGEFQRIWSHYQKLHHEEIFYLDNGGTRRFLPGEIVYIENGRFQTQVVTAHQRFYGHFGDLTKTKTKLLKYSFFQMHPRYFVNMHYILMIRNGELEMKNGDCIPTSIMNKELINDAIQSFLSSQ</sequence>
<dbReference type="Proteomes" id="UP001529275">
    <property type="component" value="Unassembled WGS sequence"/>
</dbReference>
<reference evidence="2 3" key="2">
    <citation type="submission" date="2023-06" db="EMBL/GenBank/DDBJ databases">
        <authorList>
            <person name="Zeman M."/>
            <person name="Kubasova T."/>
            <person name="Jahodarova E."/>
            <person name="Nykrynova M."/>
            <person name="Rychlik I."/>
        </authorList>
    </citation>
    <scope>NUCLEOTIDE SEQUENCE [LARGE SCALE GENOMIC DNA]</scope>
    <source>
        <strain evidence="2 3">ET341</strain>
    </source>
</reference>
<feature type="domain" description="HTH LytTR-type" evidence="1">
    <location>
        <begin position="135"/>
        <end position="228"/>
    </location>
</feature>
<dbReference type="SMART" id="SM00850">
    <property type="entry name" value="LytTR"/>
    <property type="match status" value="1"/>
</dbReference>
<dbReference type="EMBL" id="JAUDCK010000016">
    <property type="protein sequence ID" value="MDM8195829.1"/>
    <property type="molecule type" value="Genomic_DNA"/>
</dbReference>
<comment type="caution">
    <text evidence="2">The sequence shown here is derived from an EMBL/GenBank/DDBJ whole genome shotgun (WGS) entry which is preliminary data.</text>
</comment>
<dbReference type="GO" id="GO:0003677">
    <property type="term" value="F:DNA binding"/>
    <property type="evidence" value="ECO:0007669"/>
    <property type="project" value="UniProtKB-KW"/>
</dbReference>
<proteinExistence type="predicted"/>
<evidence type="ECO:0000313" key="3">
    <source>
        <dbReference type="Proteomes" id="UP001529275"/>
    </source>
</evidence>
<keyword evidence="3" id="KW-1185">Reference proteome</keyword>
<dbReference type="Gene3D" id="2.40.50.1020">
    <property type="entry name" value="LytTr DNA-binding domain"/>
    <property type="match status" value="1"/>
</dbReference>
<name>A0ABT7UI52_9FIRM</name>
<dbReference type="InterPro" id="IPR007492">
    <property type="entry name" value="LytTR_DNA-bd_dom"/>
</dbReference>
<gene>
    <name evidence="2" type="ORF">QUV98_05800</name>
</gene>
<evidence type="ECO:0000259" key="1">
    <source>
        <dbReference type="SMART" id="SM00850"/>
    </source>
</evidence>
<accession>A0ABT7UI52</accession>
<evidence type="ECO:0000313" key="2">
    <source>
        <dbReference type="EMBL" id="MDM8195829.1"/>
    </source>
</evidence>
<dbReference type="Pfam" id="PF04397">
    <property type="entry name" value="LytTR"/>
    <property type="match status" value="1"/>
</dbReference>